<dbReference type="OrthoDB" id="30037at2"/>
<proteinExistence type="predicted"/>
<reference evidence="3 4" key="1">
    <citation type="submission" date="2016-07" db="EMBL/GenBank/DDBJ databases">
        <title>Draft Genome Sequence of Methylobrevis pamukkalensis PK2.</title>
        <authorList>
            <person name="Vasilenko O.V."/>
            <person name="Doronina N.V."/>
            <person name="Shmareva M.N."/>
            <person name="Tarlachkov S.V."/>
            <person name="Mustakhimov I."/>
            <person name="Trotsenko Y.A."/>
        </authorList>
    </citation>
    <scope>NUCLEOTIDE SEQUENCE [LARGE SCALE GENOMIC DNA]</scope>
    <source>
        <strain evidence="3 4">PK2</strain>
    </source>
</reference>
<comment type="caution">
    <text evidence="3">The sequence shown here is derived from an EMBL/GenBank/DDBJ whole genome shotgun (WGS) entry which is preliminary data.</text>
</comment>
<dbReference type="InterPro" id="IPR018511">
    <property type="entry name" value="Hemolysin-typ_Ca-bd_CS"/>
</dbReference>
<dbReference type="PANTHER" id="PTHR38340">
    <property type="entry name" value="S-LAYER PROTEIN"/>
    <property type="match status" value="1"/>
</dbReference>
<dbReference type="Pfam" id="PF00353">
    <property type="entry name" value="HemolysinCabind"/>
    <property type="match status" value="2"/>
</dbReference>
<dbReference type="Proteomes" id="UP000094622">
    <property type="component" value="Unassembled WGS sequence"/>
</dbReference>
<dbReference type="EMBL" id="MCRJ01000024">
    <property type="protein sequence ID" value="ODN71299.1"/>
    <property type="molecule type" value="Genomic_DNA"/>
</dbReference>
<evidence type="ECO:0000256" key="2">
    <source>
        <dbReference type="ARBA" id="ARBA00022525"/>
    </source>
</evidence>
<evidence type="ECO:0000256" key="1">
    <source>
        <dbReference type="ARBA" id="ARBA00004613"/>
    </source>
</evidence>
<dbReference type="PRINTS" id="PR00313">
    <property type="entry name" value="CABNDNGRPT"/>
</dbReference>
<keyword evidence="4" id="KW-1185">Reference proteome</keyword>
<dbReference type="PATRIC" id="fig|1439726.3.peg.1403"/>
<keyword evidence="2" id="KW-0964">Secreted</keyword>
<dbReference type="InterPro" id="IPR013785">
    <property type="entry name" value="Aldolase_TIM"/>
</dbReference>
<name>A0A1E3H4P7_9HYPH</name>
<dbReference type="RefSeq" id="WP_069306279.1">
    <property type="nucleotide sequence ID" value="NZ_MCRJ01000024.1"/>
</dbReference>
<dbReference type="Gene3D" id="2.150.10.10">
    <property type="entry name" value="Serralysin-like metalloprotease, C-terminal"/>
    <property type="match status" value="1"/>
</dbReference>
<dbReference type="SUPFAM" id="SSF51120">
    <property type="entry name" value="beta-Roll"/>
    <property type="match status" value="2"/>
</dbReference>
<dbReference type="GO" id="GO:0005509">
    <property type="term" value="F:calcium ion binding"/>
    <property type="evidence" value="ECO:0007669"/>
    <property type="project" value="InterPro"/>
</dbReference>
<accession>A0A1E3H4P7</accession>
<sequence>MTFSSFMLQYAGVSVSTVAARAPSLFITEGAPFGRFPAITDGEVATLQGAGTTVVGYVNVAVTDDTRPYWNPDWTEDETDRGALTDLAPSWLVGQPKNCFGRIADYDDPAWRQIVIDQAVELVSRGYGGVFLDDVGIYFTEGSTGGPVAGRALKMMAFVTEIAEAIRAVDPGAVLVVNSTPYIPTDATGGPASATAAAFLDAVDAMLFENYFGLSRARETAAIDVGITYILPHMDILALESEGGIEAAARFLLEAEAAGFAGFASFGGSYATAGYNRVDGIAASETLGGSSGQDIIFAGAGHDIVNGGDGADLVRGEDGSDRLSGGRHADILAGGAGGDTLKGGKGDDTLVGGRGNDRLSGGDGDDVLAGGQHADVFVFDAALSSAGTDRITDFGSGNDRIELSASVFAGLAPGALAGAAFVVGAAAADANDRIIHNASKGTLWFDADGSGAGAWCALRPSPVRRTFPPPISSSCETGTRVDSAPLRRASAL</sequence>
<gene>
    <name evidence="3" type="primary">hlyA_1</name>
    <name evidence="3" type="ORF">A6302_01335</name>
</gene>
<protein>
    <submittedName>
        <fullName evidence="3">Hemolysin, chromosomal</fullName>
    </submittedName>
</protein>
<dbReference type="PANTHER" id="PTHR38340:SF1">
    <property type="entry name" value="S-LAYER PROTEIN"/>
    <property type="match status" value="1"/>
</dbReference>
<dbReference type="InterPro" id="IPR001343">
    <property type="entry name" value="Hemolysn_Ca-bd"/>
</dbReference>
<evidence type="ECO:0000313" key="4">
    <source>
        <dbReference type="Proteomes" id="UP000094622"/>
    </source>
</evidence>
<dbReference type="PROSITE" id="PS00330">
    <property type="entry name" value="HEMOLYSIN_CALCIUM"/>
    <property type="match status" value="3"/>
</dbReference>
<organism evidence="3 4">
    <name type="scientific">Methylobrevis pamukkalensis</name>
    <dbReference type="NCBI Taxonomy" id="1439726"/>
    <lineage>
        <taxon>Bacteria</taxon>
        <taxon>Pseudomonadati</taxon>
        <taxon>Pseudomonadota</taxon>
        <taxon>Alphaproteobacteria</taxon>
        <taxon>Hyphomicrobiales</taxon>
        <taxon>Pleomorphomonadaceae</taxon>
        <taxon>Methylobrevis</taxon>
    </lineage>
</organism>
<dbReference type="GO" id="GO:0005576">
    <property type="term" value="C:extracellular region"/>
    <property type="evidence" value="ECO:0007669"/>
    <property type="project" value="UniProtKB-SubCell"/>
</dbReference>
<comment type="subcellular location">
    <subcellularLocation>
        <location evidence="1">Secreted</location>
    </subcellularLocation>
</comment>
<dbReference type="InterPro" id="IPR011049">
    <property type="entry name" value="Serralysin-like_metalloprot_C"/>
</dbReference>
<dbReference type="SUPFAM" id="SSF51445">
    <property type="entry name" value="(Trans)glycosidases"/>
    <property type="match status" value="1"/>
</dbReference>
<dbReference type="Gene3D" id="3.20.20.70">
    <property type="entry name" value="Aldolase class I"/>
    <property type="match status" value="1"/>
</dbReference>
<dbReference type="InterPro" id="IPR050557">
    <property type="entry name" value="RTX_toxin/Mannuronan_C5-epim"/>
</dbReference>
<evidence type="ECO:0000313" key="3">
    <source>
        <dbReference type="EMBL" id="ODN71299.1"/>
    </source>
</evidence>
<dbReference type="InterPro" id="IPR017853">
    <property type="entry name" value="GH"/>
</dbReference>
<dbReference type="AlphaFoldDB" id="A0A1E3H4P7"/>